<reference evidence="2" key="1">
    <citation type="submission" date="2016-10" db="EMBL/GenBank/DDBJ databases">
        <authorList>
            <person name="Varghese N."/>
            <person name="Submissions S."/>
        </authorList>
    </citation>
    <scope>NUCLEOTIDE SEQUENCE [LARGE SCALE GENOMIC DNA]</scope>
    <source>
        <strain evidence="2">CGMCC 1.11022</strain>
    </source>
</reference>
<sequence length="113" mass="13015">MLAAYSLWMNRATQGESEELVTEPIVRKIRLPGSVQLTSRTRRFVWNGPDAQHQHDIAHGLSFQHAVASLSTLRYEFANAQYARQQVQAPPYPITHRSVPREQYSCCAYRRSQ</sequence>
<protein>
    <submittedName>
        <fullName evidence="1">Uncharacterized protein</fullName>
    </submittedName>
</protein>
<dbReference type="Proteomes" id="UP000198894">
    <property type="component" value="Unassembled WGS sequence"/>
</dbReference>
<evidence type="ECO:0000313" key="2">
    <source>
        <dbReference type="Proteomes" id="UP000198894"/>
    </source>
</evidence>
<evidence type="ECO:0000313" key="1">
    <source>
        <dbReference type="EMBL" id="SDI50778.1"/>
    </source>
</evidence>
<accession>A0A1G8L527</accession>
<gene>
    <name evidence="1" type="ORF">SAMN05428953_102144</name>
</gene>
<dbReference type="EMBL" id="FNEE01000002">
    <property type="protein sequence ID" value="SDI50778.1"/>
    <property type="molecule type" value="Genomic_DNA"/>
</dbReference>
<keyword evidence="2" id="KW-1185">Reference proteome</keyword>
<dbReference type="AlphaFoldDB" id="A0A1G8L527"/>
<proteinExistence type="predicted"/>
<organism evidence="1 2">
    <name type="scientific">Mesorhizobium muleiense</name>
    <dbReference type="NCBI Taxonomy" id="1004279"/>
    <lineage>
        <taxon>Bacteria</taxon>
        <taxon>Pseudomonadati</taxon>
        <taxon>Pseudomonadota</taxon>
        <taxon>Alphaproteobacteria</taxon>
        <taxon>Hyphomicrobiales</taxon>
        <taxon>Phyllobacteriaceae</taxon>
        <taxon>Mesorhizobium</taxon>
    </lineage>
</organism>
<name>A0A1G8L527_9HYPH</name>